<feature type="transmembrane region" description="Helical" evidence="5">
    <location>
        <begin position="94"/>
        <end position="116"/>
    </location>
</feature>
<gene>
    <name evidence="7" type="ordered locus">RSal33209_1496</name>
</gene>
<feature type="transmembrane region" description="Helical" evidence="5">
    <location>
        <begin position="409"/>
        <end position="431"/>
    </location>
</feature>
<dbReference type="EMBL" id="CP000910">
    <property type="protein sequence ID" value="ABY23232.1"/>
    <property type="molecule type" value="Genomic_DNA"/>
</dbReference>
<feature type="transmembrane region" description="Helical" evidence="5">
    <location>
        <begin position="208"/>
        <end position="228"/>
    </location>
</feature>
<evidence type="ECO:0000256" key="5">
    <source>
        <dbReference type="SAM" id="Phobius"/>
    </source>
</evidence>
<feature type="domain" description="Major facilitator superfamily (MFS) profile" evidence="6">
    <location>
        <begin position="251"/>
        <end position="435"/>
    </location>
</feature>
<evidence type="ECO:0000313" key="8">
    <source>
        <dbReference type="Proteomes" id="UP000002007"/>
    </source>
</evidence>
<dbReference type="HOGENOM" id="CLU_033532_2_0_11"/>
<dbReference type="PANTHER" id="PTHR23542:SF1">
    <property type="entry name" value="MAJOR FACILITATOR SUPERFAMILY (MFS) PROFILE DOMAIN-CONTAINING PROTEIN"/>
    <property type="match status" value="1"/>
</dbReference>
<feature type="transmembrane region" description="Helical" evidence="5">
    <location>
        <begin position="32"/>
        <end position="54"/>
    </location>
</feature>
<dbReference type="InterPro" id="IPR011701">
    <property type="entry name" value="MFS"/>
</dbReference>
<dbReference type="Gene3D" id="1.20.1250.20">
    <property type="entry name" value="MFS general substrate transporter like domains"/>
    <property type="match status" value="1"/>
</dbReference>
<dbReference type="AlphaFoldDB" id="A9WNL4"/>
<sequence length="435" mass="44948">MCSDSMTTNSTLPTAPTGGRFSRITALSGRGFIPLGLFTRLPLAMVTVGVLTLVTGVSHSYAIGGFAAGAVGIGAAMGAPIAGFLADRIGQKPVLISAALANTIVVIAVVILSYSIAASDDGFAPAAVVWLLVVAWLAGASSPQVGPLARVRWMAMVGKAPQERRDGLLDTALSYESTADELTFVLGPAIVGLLASLIAPWLPLVISAALTITLVTLFALHHTVNSVAIQRGGKHAPAPQEQIVDRWLWLKVAVPVLGMLCMGTFFGATQTSLSAFAGEVAPTAGGSELAGLLYAVMGLSSAAAALSVAYWPRKFVPRWRWVFSAAAMAGLAWLLLLPTEIWPMLVVLFLLGIPVGPTMVTIFTIGGIVAPRRWLGTVMTALASGIVAGTALGAALSCSLAQSQGYHQAFVVPVVAATLLFVLGLVTALTLRRSV</sequence>
<feature type="transmembrane region" description="Helical" evidence="5">
    <location>
        <begin position="381"/>
        <end position="403"/>
    </location>
</feature>
<keyword evidence="4 5" id="KW-0472">Membrane</keyword>
<feature type="transmembrane region" description="Helical" evidence="5">
    <location>
        <begin position="342"/>
        <end position="369"/>
    </location>
</feature>
<evidence type="ECO:0000313" key="7">
    <source>
        <dbReference type="EMBL" id="ABY23232.1"/>
    </source>
</evidence>
<dbReference type="PROSITE" id="PS50850">
    <property type="entry name" value="MFS"/>
    <property type="match status" value="1"/>
</dbReference>
<name>A9WNL4_RENSM</name>
<comment type="subcellular location">
    <subcellularLocation>
        <location evidence="1">Cell membrane</location>
        <topology evidence="1">Multi-pass membrane protein</topology>
    </subcellularLocation>
</comment>
<evidence type="ECO:0000259" key="6">
    <source>
        <dbReference type="PROSITE" id="PS50850"/>
    </source>
</evidence>
<evidence type="ECO:0000256" key="3">
    <source>
        <dbReference type="ARBA" id="ARBA00022989"/>
    </source>
</evidence>
<feature type="transmembrane region" description="Helical" evidence="5">
    <location>
        <begin position="289"/>
        <end position="311"/>
    </location>
</feature>
<proteinExistence type="predicted"/>
<feature type="transmembrane region" description="Helical" evidence="5">
    <location>
        <begin position="248"/>
        <end position="269"/>
    </location>
</feature>
<dbReference type="PANTHER" id="PTHR23542">
    <property type="match status" value="1"/>
</dbReference>
<reference evidence="8" key="1">
    <citation type="journal article" date="2008" name="J. Bacteriol.">
        <title>Genome sequence of the fish pathogen Renibacterium salmoninarum suggests reductive evolution away from an environmental Arthrobacter ancestor.</title>
        <authorList>
            <person name="Wiens G.D."/>
            <person name="Rockey D.D."/>
            <person name="Wu Z."/>
            <person name="Chang J."/>
            <person name="Levy R."/>
            <person name="Crane S."/>
            <person name="Chen D.S."/>
            <person name="Capri G.R."/>
            <person name="Burnett J.R."/>
            <person name="Sudheesh P.S."/>
            <person name="Schipma M.J."/>
            <person name="Burd H."/>
            <person name="Bhattacharyya A."/>
            <person name="Rhodes L.D."/>
            <person name="Kaul R."/>
            <person name="Strom M.S."/>
        </authorList>
    </citation>
    <scope>NUCLEOTIDE SEQUENCE [LARGE SCALE GENOMIC DNA]</scope>
    <source>
        <strain evidence="8">ATCC 33209 / DSM 20767 / JCM 11484 / NBRC 15589 / NCIMB 2235</strain>
    </source>
</reference>
<dbReference type="GO" id="GO:0022857">
    <property type="term" value="F:transmembrane transporter activity"/>
    <property type="evidence" value="ECO:0007669"/>
    <property type="project" value="InterPro"/>
</dbReference>
<dbReference type="InterPro" id="IPR036259">
    <property type="entry name" value="MFS_trans_sf"/>
</dbReference>
<organism evidence="7 8">
    <name type="scientific">Renibacterium salmoninarum (strain ATCC 33209 / DSM 20767 / JCM 11484 / NBRC 15589 / NCIMB 2235)</name>
    <dbReference type="NCBI Taxonomy" id="288705"/>
    <lineage>
        <taxon>Bacteria</taxon>
        <taxon>Bacillati</taxon>
        <taxon>Actinomycetota</taxon>
        <taxon>Actinomycetes</taxon>
        <taxon>Micrococcales</taxon>
        <taxon>Micrococcaceae</taxon>
        <taxon>Renibacterium</taxon>
    </lineage>
</organism>
<feature type="transmembrane region" description="Helical" evidence="5">
    <location>
        <begin position="60"/>
        <end position="82"/>
    </location>
</feature>
<dbReference type="SUPFAM" id="SSF103473">
    <property type="entry name" value="MFS general substrate transporter"/>
    <property type="match status" value="1"/>
</dbReference>
<dbReference type="InterPro" id="IPR020846">
    <property type="entry name" value="MFS_dom"/>
</dbReference>
<dbReference type="Pfam" id="PF07690">
    <property type="entry name" value="MFS_1"/>
    <property type="match status" value="1"/>
</dbReference>
<dbReference type="STRING" id="288705.RSal33209_1496"/>
<evidence type="ECO:0000256" key="2">
    <source>
        <dbReference type="ARBA" id="ARBA00022692"/>
    </source>
</evidence>
<keyword evidence="2 5" id="KW-0812">Transmembrane</keyword>
<evidence type="ECO:0000256" key="1">
    <source>
        <dbReference type="ARBA" id="ARBA00004651"/>
    </source>
</evidence>
<keyword evidence="8" id="KW-1185">Reference proteome</keyword>
<dbReference type="eggNOG" id="COG2814">
    <property type="taxonomic scope" value="Bacteria"/>
</dbReference>
<dbReference type="Proteomes" id="UP000002007">
    <property type="component" value="Chromosome"/>
</dbReference>
<dbReference type="KEGG" id="rsa:RSal33209_1496"/>
<feature type="transmembrane region" description="Helical" evidence="5">
    <location>
        <begin position="122"/>
        <end position="140"/>
    </location>
</feature>
<protein>
    <submittedName>
        <fullName evidence="7">Transporter, MFS superfamily</fullName>
    </submittedName>
</protein>
<feature type="transmembrane region" description="Helical" evidence="5">
    <location>
        <begin position="182"/>
        <end position="202"/>
    </location>
</feature>
<keyword evidence="3 5" id="KW-1133">Transmembrane helix</keyword>
<feature type="transmembrane region" description="Helical" evidence="5">
    <location>
        <begin position="318"/>
        <end position="336"/>
    </location>
</feature>
<accession>A9WNL4</accession>
<dbReference type="GO" id="GO:0005886">
    <property type="term" value="C:plasma membrane"/>
    <property type="evidence" value="ECO:0007669"/>
    <property type="project" value="UniProtKB-SubCell"/>
</dbReference>
<evidence type="ECO:0000256" key="4">
    <source>
        <dbReference type="ARBA" id="ARBA00023136"/>
    </source>
</evidence>